<evidence type="ECO:0000256" key="1">
    <source>
        <dbReference type="SAM" id="Phobius"/>
    </source>
</evidence>
<keyword evidence="1" id="KW-0472">Membrane</keyword>
<evidence type="ECO:0000313" key="2">
    <source>
        <dbReference type="EMBL" id="WRO23733.1"/>
    </source>
</evidence>
<dbReference type="AlphaFoldDB" id="A0AAU0UTU2"/>
<feature type="transmembrane region" description="Helical" evidence="1">
    <location>
        <begin position="12"/>
        <end position="36"/>
    </location>
</feature>
<reference evidence="2 3" key="1">
    <citation type="submission" date="2023-04" db="EMBL/GenBank/DDBJ databases">
        <authorList>
            <person name="Hsu D."/>
        </authorList>
    </citation>
    <scope>NUCLEOTIDE SEQUENCE [LARGE SCALE GENOMIC DNA]</scope>
    <source>
        <strain evidence="2 3">MK1</strain>
    </source>
</reference>
<dbReference type="Proteomes" id="UP001329915">
    <property type="component" value="Chromosome"/>
</dbReference>
<keyword evidence="3" id="KW-1185">Reference proteome</keyword>
<feature type="transmembrane region" description="Helical" evidence="1">
    <location>
        <begin position="128"/>
        <end position="150"/>
    </location>
</feature>
<dbReference type="KEGG" id="dbc:MFMK1_003601"/>
<protein>
    <recommendedName>
        <fullName evidence="4">DUF2127 domain-containing protein</fullName>
    </recommendedName>
</protein>
<name>A0AAU0UTU2_9FIRM</name>
<evidence type="ECO:0000313" key="3">
    <source>
        <dbReference type="Proteomes" id="UP001329915"/>
    </source>
</evidence>
<feature type="transmembrane region" description="Helical" evidence="1">
    <location>
        <begin position="100"/>
        <end position="122"/>
    </location>
</feature>
<dbReference type="EMBL" id="CP121694">
    <property type="protein sequence ID" value="WRO23733.1"/>
    <property type="molecule type" value="Genomic_DNA"/>
</dbReference>
<keyword evidence="1" id="KW-0812">Transmembrane</keyword>
<feature type="transmembrane region" description="Helical" evidence="1">
    <location>
        <begin position="64"/>
        <end position="88"/>
    </location>
</feature>
<accession>A0AAU0UTU2</accession>
<sequence>MTTNIVNEIKNLVICSVATVLTIIVFEVALSTAVLYRLARLTDKVRIQLGLMPEHMLPKLTGGYSYSIVLVNKAAFILLSLIFGFVAFKLISKRGTKFSGWIYGIFMTVIFYFVGSALVIISKDPFNWLAVMFGVPVTFFIQSFLATFLLKKANNKNSLCS</sequence>
<proteinExistence type="predicted"/>
<evidence type="ECO:0008006" key="4">
    <source>
        <dbReference type="Google" id="ProtNLM"/>
    </source>
</evidence>
<keyword evidence="1" id="KW-1133">Transmembrane helix</keyword>
<gene>
    <name evidence="2" type="ORF">MFMK1_003601</name>
</gene>
<organism evidence="2 3">
    <name type="scientific">Metallumcola ferriviriculae</name>
    <dbReference type="NCBI Taxonomy" id="3039180"/>
    <lineage>
        <taxon>Bacteria</taxon>
        <taxon>Bacillati</taxon>
        <taxon>Bacillota</taxon>
        <taxon>Clostridia</taxon>
        <taxon>Neomoorellales</taxon>
        <taxon>Desulfitibacteraceae</taxon>
        <taxon>Metallumcola</taxon>
    </lineage>
</organism>
<dbReference type="RefSeq" id="WP_366923109.1">
    <property type="nucleotide sequence ID" value="NZ_CP121694.1"/>
</dbReference>